<evidence type="ECO:0000313" key="3">
    <source>
        <dbReference type="Proteomes" id="UP001416858"/>
    </source>
</evidence>
<accession>A0ABP9VN83</accession>
<dbReference type="EMBL" id="BAABRO010000003">
    <property type="protein sequence ID" value="GAA5506246.1"/>
    <property type="molecule type" value="Genomic_DNA"/>
</dbReference>
<evidence type="ECO:0000313" key="2">
    <source>
        <dbReference type="EMBL" id="GAA5506246.1"/>
    </source>
</evidence>
<evidence type="ECO:0000256" key="1">
    <source>
        <dbReference type="SAM" id="MobiDB-lite"/>
    </source>
</evidence>
<feature type="compositionally biased region" description="Basic and acidic residues" evidence="1">
    <location>
        <begin position="80"/>
        <end position="100"/>
    </location>
</feature>
<protein>
    <submittedName>
        <fullName evidence="2">Uncharacterized protein</fullName>
    </submittedName>
</protein>
<sequence length="430" mass="46366">MARHDWKKTATAKRQRSFHGGIERLETRALLAGDEWSTASEPTPNPPTSLHDPLQIAAPAHVRQMTIGRPAPSQLLQPPLDHRNESHESDPPGRPTETDSLNRDQALVEWDQDSPSMTETEDSEPADNGSPAVSPDDLDDTGGTVTDQTSYNSPERALMPVLPIQRAERAKIDTPSAAMVTLVSPPQSTKPLQSSSLTASDLNAHVSYIDDDFHYFEQRVARGSASVASLSSEPLANHAAVDSFMAMSMLGPSGTEDKDHGSAKTATNLRHSASNATLRLQTSPVTHEQVAIIRPHNTTPQPTATSVRFGSLPMVTLLHSVMLAGQMVLNSTAEQIQGNSSHDEPSSRGQFVDDHDAATQTAMTCTVPAGTASATTNPDPCSPDPCNPVSWQNSTLFTVVCASLSLPHSLAKRTKPLQWTWHRLGRKSQD</sequence>
<feature type="region of interest" description="Disordered" evidence="1">
    <location>
        <begin position="1"/>
        <end position="100"/>
    </location>
</feature>
<dbReference type="Proteomes" id="UP001416858">
    <property type="component" value="Unassembled WGS sequence"/>
</dbReference>
<name>A0ABP9VN83_9BACT</name>
<dbReference type="RefSeq" id="WP_345683210.1">
    <property type="nucleotide sequence ID" value="NZ_BAABRO010000003.1"/>
</dbReference>
<gene>
    <name evidence="2" type="ORF">Rcae01_01698</name>
</gene>
<keyword evidence="3" id="KW-1185">Reference proteome</keyword>
<comment type="caution">
    <text evidence="2">The sequence shown here is derived from an EMBL/GenBank/DDBJ whole genome shotgun (WGS) entry which is preliminary data.</text>
</comment>
<proteinExistence type="predicted"/>
<feature type="region of interest" description="Disordered" evidence="1">
    <location>
        <begin position="112"/>
        <end position="158"/>
    </location>
</feature>
<feature type="compositionally biased region" description="Basic residues" evidence="1">
    <location>
        <begin position="1"/>
        <end position="17"/>
    </location>
</feature>
<organism evidence="2 3">
    <name type="scientific">Novipirellula caenicola</name>
    <dbReference type="NCBI Taxonomy" id="1536901"/>
    <lineage>
        <taxon>Bacteria</taxon>
        <taxon>Pseudomonadati</taxon>
        <taxon>Planctomycetota</taxon>
        <taxon>Planctomycetia</taxon>
        <taxon>Pirellulales</taxon>
        <taxon>Pirellulaceae</taxon>
        <taxon>Novipirellula</taxon>
    </lineage>
</organism>
<reference evidence="2 3" key="1">
    <citation type="submission" date="2024-02" db="EMBL/GenBank/DDBJ databases">
        <title>Rhodopirellula caenicola NBRC 110016.</title>
        <authorList>
            <person name="Ichikawa N."/>
            <person name="Katano-Makiyama Y."/>
            <person name="Hidaka K."/>
        </authorList>
    </citation>
    <scope>NUCLEOTIDE SEQUENCE [LARGE SCALE GENOMIC DNA]</scope>
    <source>
        <strain evidence="2 3">NBRC 110016</strain>
    </source>
</reference>